<comment type="caution">
    <text evidence="1">The sequence shown here is derived from an EMBL/GenBank/DDBJ whole genome shotgun (WGS) entry which is preliminary data.</text>
</comment>
<organism evidence="1 2">
    <name type="scientific">Mesorhizobium hawassense</name>
    <dbReference type="NCBI Taxonomy" id="1209954"/>
    <lineage>
        <taxon>Bacteria</taxon>
        <taxon>Pseudomonadati</taxon>
        <taxon>Pseudomonadota</taxon>
        <taxon>Alphaproteobacteria</taxon>
        <taxon>Hyphomicrobiales</taxon>
        <taxon>Phyllobacteriaceae</taxon>
        <taxon>Mesorhizobium</taxon>
    </lineage>
</organism>
<dbReference type="Proteomes" id="UP000251558">
    <property type="component" value="Unassembled WGS sequence"/>
</dbReference>
<proteinExistence type="predicted"/>
<accession>A0A330HL37</accession>
<keyword evidence="2" id="KW-1185">Reference proteome</keyword>
<reference evidence="2" key="1">
    <citation type="submission" date="2018-06" db="EMBL/GenBank/DDBJ databases">
        <authorList>
            <person name="Helene L.C."/>
            <person name="Dall'Agnol R."/>
            <person name="Delamuta J.R."/>
            <person name="Hungria M."/>
        </authorList>
    </citation>
    <scope>NUCLEOTIDE SEQUENCE [LARGE SCALE GENOMIC DNA]</scope>
    <source>
        <strain evidence="2">AC99b</strain>
    </source>
</reference>
<dbReference type="AlphaFoldDB" id="A0A330HL37"/>
<reference evidence="1 2" key="2">
    <citation type="submission" date="2018-07" db="EMBL/GenBank/DDBJ databases">
        <title>Diversity of Mesorhizobium strains in Brazil.</title>
        <authorList>
            <person name="Helene L.C.F."/>
            <person name="Dall'Agnol R."/>
            <person name="Delamuta J.R.M."/>
            <person name="Hungria M."/>
        </authorList>
    </citation>
    <scope>NUCLEOTIDE SEQUENCE [LARGE SCALE GENOMIC DNA]</scope>
    <source>
        <strain evidence="1 2">AC99b</strain>
    </source>
</reference>
<dbReference type="EMBL" id="QMBP01000020">
    <property type="protein sequence ID" value="RAZ85437.1"/>
    <property type="molecule type" value="Genomic_DNA"/>
</dbReference>
<evidence type="ECO:0000313" key="1">
    <source>
        <dbReference type="EMBL" id="RAZ85437.1"/>
    </source>
</evidence>
<protein>
    <submittedName>
        <fullName evidence="1">Uncharacterized protein</fullName>
    </submittedName>
</protein>
<evidence type="ECO:0000313" key="2">
    <source>
        <dbReference type="Proteomes" id="UP000251558"/>
    </source>
</evidence>
<sequence length="193" mass="21597">MADSAKPIDLFELVTTGRAGPLELGRSSRETVRGLIDPEDVRADNHFRHEDTESAWCIYGRNCEFFFSPDFRLRSISVEPVFGRLQPGGMMATWYGHLDVDVGRHPVTFAGTSPIEIHTLPKALQFLNKSDFKWAIGGGRERDVYIELAESTRVLTLKYEVNAIPVDGKDNVAFAIDYFLSTIFILDQAVQGG</sequence>
<name>A0A330HL37_9HYPH</name>
<dbReference type="OrthoDB" id="8068259at2"/>
<gene>
    <name evidence="1" type="ORF">DPM33_29730</name>
</gene>